<dbReference type="PANTHER" id="PTHR11739">
    <property type="entry name" value="CITRATE SYNTHASE"/>
    <property type="match status" value="1"/>
</dbReference>
<dbReference type="InterPro" id="IPR002020">
    <property type="entry name" value="Citrate_synthase"/>
</dbReference>
<dbReference type="InterPro" id="IPR016142">
    <property type="entry name" value="Citrate_synth-like_lrg_a-sub"/>
</dbReference>
<dbReference type="EMBL" id="QGKV02000649">
    <property type="protein sequence ID" value="KAF3576270.1"/>
    <property type="molecule type" value="Genomic_DNA"/>
</dbReference>
<accession>A0ABQ7DGS0</accession>
<organism evidence="1 2">
    <name type="scientific">Brassica cretica</name>
    <name type="common">Mustard</name>
    <dbReference type="NCBI Taxonomy" id="69181"/>
    <lineage>
        <taxon>Eukaryota</taxon>
        <taxon>Viridiplantae</taxon>
        <taxon>Streptophyta</taxon>
        <taxon>Embryophyta</taxon>
        <taxon>Tracheophyta</taxon>
        <taxon>Spermatophyta</taxon>
        <taxon>Magnoliopsida</taxon>
        <taxon>eudicotyledons</taxon>
        <taxon>Gunneridae</taxon>
        <taxon>Pentapetalae</taxon>
        <taxon>rosids</taxon>
        <taxon>malvids</taxon>
        <taxon>Brassicales</taxon>
        <taxon>Brassicaceae</taxon>
        <taxon>Brassiceae</taxon>
        <taxon>Brassica</taxon>
    </lineage>
</organism>
<dbReference type="Proteomes" id="UP000266723">
    <property type="component" value="Unassembled WGS sequence"/>
</dbReference>
<evidence type="ECO:0000313" key="1">
    <source>
        <dbReference type="EMBL" id="KAF3576270.1"/>
    </source>
</evidence>
<gene>
    <name evidence="1" type="ORF">DY000_02035969</name>
</gene>
<comment type="caution">
    <text evidence="1">The sequence shown here is derived from an EMBL/GenBank/DDBJ whole genome shotgun (WGS) entry which is preliminary data.</text>
</comment>
<dbReference type="PANTHER" id="PTHR11739:SF33">
    <property type="entry name" value="CITRATE SYNTHASE 4, MITOCHONDRIAL"/>
    <property type="match status" value="1"/>
</dbReference>
<proteinExistence type="predicted"/>
<dbReference type="SUPFAM" id="SSF48256">
    <property type="entry name" value="Citrate synthase"/>
    <property type="match status" value="1"/>
</dbReference>
<sequence length="142" mass="15852">MVFFRSVSALARLRSRVGQQSSLSNSVRWIQMQSSTDMDLKSQLQELIPEQQDRLKKLKSEHGKVQLGNITVDMVIGGMRGMTGLLWETSLLDPEEGIRFRGLSIPECQKVLPAAQSGGEPLPEGLLWLLLTGKVRLFCTIL</sequence>
<reference evidence="1 2" key="1">
    <citation type="journal article" date="2020" name="BMC Genomics">
        <title>Intraspecific diversification of the crop wild relative Brassica cretica Lam. using demographic model selection.</title>
        <authorList>
            <person name="Kioukis A."/>
            <person name="Michalopoulou V.A."/>
            <person name="Briers L."/>
            <person name="Pirintsos S."/>
            <person name="Studholme D.J."/>
            <person name="Pavlidis P."/>
            <person name="Sarris P.F."/>
        </authorList>
    </citation>
    <scope>NUCLEOTIDE SEQUENCE [LARGE SCALE GENOMIC DNA]</scope>
    <source>
        <strain evidence="2">cv. PFS-1207/04</strain>
    </source>
</reference>
<dbReference type="InterPro" id="IPR036969">
    <property type="entry name" value="Citrate_synthase_sf"/>
</dbReference>
<keyword evidence="2" id="KW-1185">Reference proteome</keyword>
<protein>
    <recommendedName>
        <fullName evidence="3">Citrate synthase</fullName>
    </recommendedName>
</protein>
<evidence type="ECO:0008006" key="3">
    <source>
        <dbReference type="Google" id="ProtNLM"/>
    </source>
</evidence>
<name>A0ABQ7DGS0_BRACR</name>
<dbReference type="Gene3D" id="1.10.580.10">
    <property type="entry name" value="Citrate Synthase, domain 1"/>
    <property type="match status" value="1"/>
</dbReference>
<evidence type="ECO:0000313" key="2">
    <source>
        <dbReference type="Proteomes" id="UP000266723"/>
    </source>
</evidence>